<evidence type="ECO:0000313" key="2">
    <source>
        <dbReference type="EMBL" id="KRN95740.1"/>
    </source>
</evidence>
<evidence type="ECO:0000313" key="4">
    <source>
        <dbReference type="Proteomes" id="UP000321429"/>
    </source>
</evidence>
<reference evidence="1 4" key="2">
    <citation type="submission" date="2019-07" db="EMBL/GenBank/DDBJ databases">
        <title>Whole genome shotgun sequence of Lactobacillus siliginis NBRC 101315.</title>
        <authorList>
            <person name="Hosoyama A."/>
            <person name="Uohara A."/>
            <person name="Ohji S."/>
            <person name="Ichikawa N."/>
        </authorList>
    </citation>
    <scope>NUCLEOTIDE SEQUENCE [LARGE SCALE GENOMIC DNA]</scope>
    <source>
        <strain evidence="1 4">NBRC 101315</strain>
    </source>
</reference>
<dbReference type="EMBL" id="JQCB01000007">
    <property type="protein sequence ID" value="KRN95740.1"/>
    <property type="molecule type" value="Genomic_DNA"/>
</dbReference>
<dbReference type="STRING" id="348151.IV55_GL001842"/>
<dbReference type="Proteomes" id="UP000051139">
    <property type="component" value="Unassembled WGS sequence"/>
</dbReference>
<name>A0A0R2L8M2_9LACO</name>
<protein>
    <submittedName>
        <fullName evidence="2">Uncharacterized protein</fullName>
    </submittedName>
</protein>
<proteinExistence type="predicted"/>
<sequence length="53" mass="6288">MLLAYEDDHKGSLKSDQEMVAIINNGYLIKELVFLRKKDQPESIYVFRLVFRL</sequence>
<dbReference type="AlphaFoldDB" id="A0A0R2L8M2"/>
<evidence type="ECO:0000313" key="3">
    <source>
        <dbReference type="Proteomes" id="UP000051139"/>
    </source>
</evidence>
<reference evidence="2 3" key="1">
    <citation type="journal article" date="2015" name="Genome Announc.">
        <title>Expanding the biotechnology potential of lactobacilli through comparative genomics of 213 strains and associated genera.</title>
        <authorList>
            <person name="Sun Z."/>
            <person name="Harris H.M."/>
            <person name="McCann A."/>
            <person name="Guo C."/>
            <person name="Argimon S."/>
            <person name="Zhang W."/>
            <person name="Yang X."/>
            <person name="Jeffery I.B."/>
            <person name="Cooney J.C."/>
            <person name="Kagawa T.F."/>
            <person name="Liu W."/>
            <person name="Song Y."/>
            <person name="Salvetti E."/>
            <person name="Wrobel A."/>
            <person name="Rasinkangas P."/>
            <person name="Parkhill J."/>
            <person name="Rea M.C."/>
            <person name="O'Sullivan O."/>
            <person name="Ritari J."/>
            <person name="Douillard F.P."/>
            <person name="Paul Ross R."/>
            <person name="Yang R."/>
            <person name="Briner A.E."/>
            <person name="Felis G.E."/>
            <person name="de Vos W.M."/>
            <person name="Barrangou R."/>
            <person name="Klaenhammer T.R."/>
            <person name="Caufield P.W."/>
            <person name="Cui Y."/>
            <person name="Zhang H."/>
            <person name="O'Toole P.W."/>
        </authorList>
    </citation>
    <scope>NUCLEOTIDE SEQUENCE [LARGE SCALE GENOMIC DNA]</scope>
    <source>
        <strain evidence="2 3">DSM 22696</strain>
    </source>
</reference>
<accession>A0A0R2L8M2</accession>
<evidence type="ECO:0000313" key="1">
    <source>
        <dbReference type="EMBL" id="GEK27998.1"/>
    </source>
</evidence>
<organism evidence="2 3">
    <name type="scientific">Furfurilactobacillus siliginis</name>
    <dbReference type="NCBI Taxonomy" id="348151"/>
    <lineage>
        <taxon>Bacteria</taxon>
        <taxon>Bacillati</taxon>
        <taxon>Bacillota</taxon>
        <taxon>Bacilli</taxon>
        <taxon>Lactobacillales</taxon>
        <taxon>Lactobacillaceae</taxon>
        <taxon>Furfurilactobacillus</taxon>
    </lineage>
</organism>
<dbReference type="EMBL" id="BJUD01000003">
    <property type="protein sequence ID" value="GEK27998.1"/>
    <property type="molecule type" value="Genomic_DNA"/>
</dbReference>
<comment type="caution">
    <text evidence="2">The sequence shown here is derived from an EMBL/GenBank/DDBJ whole genome shotgun (WGS) entry which is preliminary data.</text>
</comment>
<dbReference type="PATRIC" id="fig|348151.3.peg.1894"/>
<gene>
    <name evidence="2" type="ORF">IV55_GL001842</name>
    <name evidence="1" type="ORF">LSI01_03090</name>
</gene>
<keyword evidence="3" id="KW-1185">Reference proteome</keyword>
<dbReference type="Proteomes" id="UP000321429">
    <property type="component" value="Unassembled WGS sequence"/>
</dbReference>